<keyword evidence="3" id="KW-0804">Transcription</keyword>
<dbReference type="SUPFAM" id="SSF46894">
    <property type="entry name" value="C-terminal effector domain of the bipartite response regulators"/>
    <property type="match status" value="1"/>
</dbReference>
<dbReference type="EMBL" id="JZEX01000081">
    <property type="protein sequence ID" value="KKB12438.1"/>
    <property type="molecule type" value="Genomic_DNA"/>
</dbReference>
<evidence type="ECO:0000259" key="4">
    <source>
        <dbReference type="PROSITE" id="PS50043"/>
    </source>
</evidence>
<dbReference type="PANTHER" id="PTHR44688">
    <property type="entry name" value="DNA-BINDING TRANSCRIPTIONAL ACTIVATOR DEVR_DOSR"/>
    <property type="match status" value="1"/>
</dbReference>
<organism evidence="5 6">
    <name type="scientific">Devosia geojensis</name>
    <dbReference type="NCBI Taxonomy" id="443610"/>
    <lineage>
        <taxon>Bacteria</taxon>
        <taxon>Pseudomonadati</taxon>
        <taxon>Pseudomonadota</taxon>
        <taxon>Alphaproteobacteria</taxon>
        <taxon>Hyphomicrobiales</taxon>
        <taxon>Devosiaceae</taxon>
        <taxon>Devosia</taxon>
    </lineage>
</organism>
<comment type="caution">
    <text evidence="5">The sequence shown here is derived from an EMBL/GenBank/DDBJ whole genome shotgun (WGS) entry which is preliminary data.</text>
</comment>
<gene>
    <name evidence="5" type="ORF">VE25_07785</name>
</gene>
<dbReference type="GO" id="GO:0006355">
    <property type="term" value="P:regulation of DNA-templated transcription"/>
    <property type="evidence" value="ECO:0007669"/>
    <property type="project" value="InterPro"/>
</dbReference>
<dbReference type="CDD" id="cd06170">
    <property type="entry name" value="LuxR_C_like"/>
    <property type="match status" value="1"/>
</dbReference>
<evidence type="ECO:0000256" key="2">
    <source>
        <dbReference type="ARBA" id="ARBA00023125"/>
    </source>
</evidence>
<keyword evidence="1" id="KW-0805">Transcription regulation</keyword>
<protein>
    <recommendedName>
        <fullName evidence="4">HTH luxR-type domain-containing protein</fullName>
    </recommendedName>
</protein>
<evidence type="ECO:0000313" key="5">
    <source>
        <dbReference type="EMBL" id="KKB12438.1"/>
    </source>
</evidence>
<feature type="domain" description="HTH luxR-type" evidence="4">
    <location>
        <begin position="313"/>
        <end position="378"/>
    </location>
</feature>
<name>A0A0F5FUC8_9HYPH</name>
<dbReference type="PANTHER" id="PTHR44688:SF16">
    <property type="entry name" value="DNA-BINDING TRANSCRIPTIONAL ACTIVATOR DEVR_DOSR"/>
    <property type="match status" value="1"/>
</dbReference>
<dbReference type="PRINTS" id="PR00038">
    <property type="entry name" value="HTHLUXR"/>
</dbReference>
<dbReference type="PROSITE" id="PS50043">
    <property type="entry name" value="HTH_LUXR_2"/>
    <property type="match status" value="1"/>
</dbReference>
<dbReference type="OrthoDB" id="5497412at2"/>
<evidence type="ECO:0000313" key="6">
    <source>
        <dbReference type="Proteomes" id="UP000033632"/>
    </source>
</evidence>
<dbReference type="SUPFAM" id="SSF55785">
    <property type="entry name" value="PYP-like sensor domain (PAS domain)"/>
    <property type="match status" value="1"/>
</dbReference>
<dbReference type="RefSeq" id="WP_046108028.1">
    <property type="nucleotide sequence ID" value="NZ_JZEX01000081.1"/>
</dbReference>
<dbReference type="Pfam" id="PF13188">
    <property type="entry name" value="PAS_8"/>
    <property type="match status" value="1"/>
</dbReference>
<dbReference type="InterPro" id="IPR016032">
    <property type="entry name" value="Sig_transdc_resp-reg_C-effctor"/>
</dbReference>
<dbReference type="STRING" id="443610.VE25_07785"/>
<evidence type="ECO:0000256" key="3">
    <source>
        <dbReference type="ARBA" id="ARBA00023163"/>
    </source>
</evidence>
<dbReference type="InterPro" id="IPR036388">
    <property type="entry name" value="WH-like_DNA-bd_sf"/>
</dbReference>
<dbReference type="Gene3D" id="1.10.10.10">
    <property type="entry name" value="Winged helix-like DNA-binding domain superfamily/Winged helix DNA-binding domain"/>
    <property type="match status" value="1"/>
</dbReference>
<dbReference type="InterPro" id="IPR000792">
    <property type="entry name" value="Tscrpt_reg_LuxR_C"/>
</dbReference>
<dbReference type="InterPro" id="IPR035965">
    <property type="entry name" value="PAS-like_dom_sf"/>
</dbReference>
<evidence type="ECO:0000256" key="1">
    <source>
        <dbReference type="ARBA" id="ARBA00023015"/>
    </source>
</evidence>
<dbReference type="Gene3D" id="3.30.450.20">
    <property type="entry name" value="PAS domain"/>
    <property type="match status" value="1"/>
</dbReference>
<keyword evidence="6" id="KW-1185">Reference proteome</keyword>
<sequence>MTATLAAQRVSDVIAMIYDCAIDPGGWTKALQALHEVLGFANAALGLNALPSGDLLLNVSSGVPDEWLALMPKYGPDMLEQWGGIERIMRYPIEEPQVHSWIRDSRTWRQNRYYAEWGGPQGLDDGMAFMVARDATTLGSIGMGRHRSMGLVTQDDVDNALLFIPHVQRSVAISRLMDIRAMTATTLEAVLDRVTAAIVLVDADLRIVHANRAAEALFAAGNPIQSAGGRLQVRTGPAMAALAEAVAQAQRNESAMAERAFGIPIRKEHAVASVLHVLPLHYGEARTGLAPRAVAAVFVAPATPSHPLNPHGTFAALFGLTGGEVAILEHVLAGRSNAETAGLLGVRESTVKTHLQHIFAKTGTHRQSELVALAASLTLPVAP</sequence>
<dbReference type="SMART" id="SM00421">
    <property type="entry name" value="HTH_LUXR"/>
    <property type="match status" value="1"/>
</dbReference>
<dbReference type="GO" id="GO:0003677">
    <property type="term" value="F:DNA binding"/>
    <property type="evidence" value="ECO:0007669"/>
    <property type="project" value="UniProtKB-KW"/>
</dbReference>
<keyword evidence="2" id="KW-0238">DNA-binding</keyword>
<reference evidence="5 6" key="1">
    <citation type="submission" date="2015-03" db="EMBL/GenBank/DDBJ databases">
        <authorList>
            <person name="Hassan Y.I."/>
            <person name="Lepp D."/>
            <person name="Li X.-Z."/>
            <person name="Zhou T."/>
        </authorList>
    </citation>
    <scope>NUCLEOTIDE SEQUENCE [LARGE SCALE GENOMIC DNA]</scope>
    <source>
        <strain evidence="5 6">BD-c194</strain>
    </source>
</reference>
<dbReference type="PATRIC" id="fig|443610.3.peg.4129"/>
<dbReference type="Proteomes" id="UP000033632">
    <property type="component" value="Unassembled WGS sequence"/>
</dbReference>
<accession>A0A0F5FUC8</accession>
<dbReference type="Pfam" id="PF00196">
    <property type="entry name" value="GerE"/>
    <property type="match status" value="1"/>
</dbReference>
<proteinExistence type="predicted"/>
<dbReference type="AlphaFoldDB" id="A0A0F5FUC8"/>
<dbReference type="InterPro" id="IPR000014">
    <property type="entry name" value="PAS"/>
</dbReference>